<keyword evidence="1" id="KW-0812">Transmembrane</keyword>
<dbReference type="CDD" id="cd00093">
    <property type="entry name" value="HTH_XRE"/>
    <property type="match status" value="1"/>
</dbReference>
<dbReference type="AlphaFoldDB" id="A0A5P3AEW3"/>
<dbReference type="InterPro" id="IPR001387">
    <property type="entry name" value="Cro/C1-type_HTH"/>
</dbReference>
<proteinExistence type="predicted"/>
<feature type="domain" description="HTH cro/C1-type" evidence="2">
    <location>
        <begin position="18"/>
        <end position="76"/>
    </location>
</feature>
<evidence type="ECO:0000256" key="1">
    <source>
        <dbReference type="SAM" id="Phobius"/>
    </source>
</evidence>
<dbReference type="OrthoDB" id="7810756at2"/>
<evidence type="ECO:0000313" key="4">
    <source>
        <dbReference type="Proteomes" id="UP000325785"/>
    </source>
</evidence>
<dbReference type="InterPro" id="IPR010982">
    <property type="entry name" value="Lambda_DNA-bd_dom_sf"/>
</dbReference>
<gene>
    <name evidence="3" type="ORF">RIdsm_03148</name>
</gene>
<protein>
    <submittedName>
        <fullName evidence="3">Helix-turn-helix domain protein</fullName>
    </submittedName>
</protein>
<dbReference type="InterPro" id="IPR001646">
    <property type="entry name" value="5peptide_repeat"/>
</dbReference>
<dbReference type="GO" id="GO:0003677">
    <property type="term" value="F:DNA binding"/>
    <property type="evidence" value="ECO:0007669"/>
    <property type="project" value="InterPro"/>
</dbReference>
<dbReference type="Gene3D" id="1.10.260.40">
    <property type="entry name" value="lambda repressor-like DNA-binding domains"/>
    <property type="match status" value="1"/>
</dbReference>
<evidence type="ECO:0000313" key="3">
    <source>
        <dbReference type="EMBL" id="QEW27336.1"/>
    </source>
</evidence>
<dbReference type="Gene3D" id="2.160.20.80">
    <property type="entry name" value="E3 ubiquitin-protein ligase SopA"/>
    <property type="match status" value="1"/>
</dbReference>
<dbReference type="SMART" id="SM00530">
    <property type="entry name" value="HTH_XRE"/>
    <property type="match status" value="1"/>
</dbReference>
<dbReference type="PROSITE" id="PS50943">
    <property type="entry name" value="HTH_CROC1"/>
    <property type="match status" value="1"/>
</dbReference>
<keyword evidence="1" id="KW-0472">Membrane</keyword>
<reference evidence="3 4" key="1">
    <citation type="submission" date="2018-08" db="EMBL/GenBank/DDBJ databases">
        <title>Genetic Globetrotter - A new plasmid hitch-hiking vast phylogenetic and geographic distances.</title>
        <authorList>
            <person name="Vollmers J."/>
            <person name="Petersen J."/>
        </authorList>
    </citation>
    <scope>NUCLEOTIDE SEQUENCE [LARGE SCALE GENOMIC DNA]</scope>
    <source>
        <strain evidence="3 4">DSM 26383</strain>
    </source>
</reference>
<accession>A0A5P3AEW3</accession>
<organism evidence="3 4">
    <name type="scientific">Roseovarius indicus</name>
    <dbReference type="NCBI Taxonomy" id="540747"/>
    <lineage>
        <taxon>Bacteria</taxon>
        <taxon>Pseudomonadati</taxon>
        <taxon>Pseudomonadota</taxon>
        <taxon>Alphaproteobacteria</taxon>
        <taxon>Rhodobacterales</taxon>
        <taxon>Roseobacteraceae</taxon>
        <taxon>Roseovarius</taxon>
    </lineage>
</organism>
<name>A0A5P3AEW3_9RHOB</name>
<dbReference type="SUPFAM" id="SSF141571">
    <property type="entry name" value="Pentapeptide repeat-like"/>
    <property type="match status" value="1"/>
</dbReference>
<dbReference type="Proteomes" id="UP000325785">
    <property type="component" value="Chromosome"/>
</dbReference>
<sequence length="455" mass="49591">MTPGTEQPTDLQRFGELVRERRKHRGWTLETLAGMAFSNIDRKGHVSDIELGKRKALKSSTVRSLAVALDIEPEEIPTSLRWPEANSALRPSGKVVQDVYDQVALLVGRETEAAREVGFRDGALIELANRYTGSTPKDFDAAVASLSEVLEQTRQAATQDQLAEEDSRAYRLLLAKLADIEASMLDRQWSVRRRWGAAVLGGVLALAIGLVTVFASNITGLYHRFSIAYFRPDGAVARLLSEARYFDEAGNARSHEGLSEYEAAIYNRGRGLDSEADARAAQALLEGCPNSNGLDLAALDLRTLSLDKIREHCGRVTLSDVDFRGSGLPRVSFPPDTNLSRSRFSGATLAGTEFGNADVTGASFDCADISGADFRNVRGLTQTQLSNAVCGYGSMCGPKLPVGVAMPSDCTWIEDYREANDLEQCSFIPPFHAVDTGQHGVAMRSCFRDHLARAE</sequence>
<dbReference type="EMBL" id="CP031598">
    <property type="protein sequence ID" value="QEW27336.1"/>
    <property type="molecule type" value="Genomic_DNA"/>
</dbReference>
<keyword evidence="1" id="KW-1133">Transmembrane helix</keyword>
<evidence type="ECO:0000259" key="2">
    <source>
        <dbReference type="PROSITE" id="PS50943"/>
    </source>
</evidence>
<feature type="transmembrane region" description="Helical" evidence="1">
    <location>
        <begin position="195"/>
        <end position="215"/>
    </location>
</feature>
<dbReference type="Pfam" id="PF00805">
    <property type="entry name" value="Pentapeptide"/>
    <property type="match status" value="1"/>
</dbReference>
<dbReference type="KEGG" id="rid:RIdsm_03148"/>
<dbReference type="SUPFAM" id="SSF47413">
    <property type="entry name" value="lambda repressor-like DNA-binding domains"/>
    <property type="match status" value="1"/>
</dbReference>